<feature type="transmembrane region" description="Helical" evidence="1">
    <location>
        <begin position="42"/>
        <end position="63"/>
    </location>
</feature>
<feature type="transmembrane region" description="Helical" evidence="1">
    <location>
        <begin position="307"/>
        <end position="325"/>
    </location>
</feature>
<evidence type="ECO:0000313" key="3">
    <source>
        <dbReference type="Proteomes" id="UP000515860"/>
    </source>
</evidence>
<dbReference type="PANTHER" id="PTHR37814:SF1">
    <property type="entry name" value="MEMBRANE PROTEIN"/>
    <property type="match status" value="1"/>
</dbReference>
<dbReference type="InterPro" id="IPR038728">
    <property type="entry name" value="YkvI-like"/>
</dbReference>
<evidence type="ECO:0000313" key="2">
    <source>
        <dbReference type="EMBL" id="QNM10276.1"/>
    </source>
</evidence>
<reference evidence="2 3" key="1">
    <citation type="submission" date="2020-08" db="EMBL/GenBank/DDBJ databases">
        <authorList>
            <person name="Liu C."/>
            <person name="Sun Q."/>
        </authorList>
    </citation>
    <scope>NUCLEOTIDE SEQUENCE [LARGE SCALE GENOMIC DNA]</scope>
    <source>
        <strain evidence="2 3">NSJ-29</strain>
    </source>
</reference>
<evidence type="ECO:0000256" key="1">
    <source>
        <dbReference type="SAM" id="Phobius"/>
    </source>
</evidence>
<feature type="transmembrane region" description="Helical" evidence="1">
    <location>
        <begin position="89"/>
        <end position="110"/>
    </location>
</feature>
<keyword evidence="1" id="KW-0812">Transmembrane</keyword>
<protein>
    <recommendedName>
        <fullName evidence="4">Membrane protein YkvI</fullName>
    </recommendedName>
</protein>
<dbReference type="PANTHER" id="PTHR37814">
    <property type="entry name" value="CONSERVED MEMBRANE PROTEIN"/>
    <property type="match status" value="1"/>
</dbReference>
<accession>A0A7G9GHJ4</accession>
<dbReference type="AlphaFoldDB" id="A0A7G9GHJ4"/>
<keyword evidence="1" id="KW-0472">Membrane</keyword>
<feature type="transmembrane region" description="Helical" evidence="1">
    <location>
        <begin position="227"/>
        <end position="248"/>
    </location>
</feature>
<dbReference type="KEGG" id="whj:H9Q79_08435"/>
<organism evidence="2 3">
    <name type="scientific">Wansuia hejianensis</name>
    <dbReference type="NCBI Taxonomy" id="2763667"/>
    <lineage>
        <taxon>Bacteria</taxon>
        <taxon>Bacillati</taxon>
        <taxon>Bacillota</taxon>
        <taxon>Clostridia</taxon>
        <taxon>Lachnospirales</taxon>
        <taxon>Lachnospiraceae</taxon>
        <taxon>Wansuia</taxon>
    </lineage>
</organism>
<sequence length="355" mass="38577">MGEERCDKKAVVRIAGGFIAWIIGSGFATGQEVLQFFSSYGYLSYAVAAINFVGFLLMGYFLMRTGFEHKLDKDFNHFHYFCGKKLGTFYIWLIMATLLLLMPVLISGAGATLNEYYGINKYIASACMTGLVLAAYLIGFEKLVKIVSSIGPVIIAFSFIVGFITILTDSGRFIDIPEYARGLSAYRTAPSWILSGVLYLGLNFFPGSKYYTQLGMSASSGKELKRGVISGAVALILSITIMSTAILLNGNATAGLDIPVLYLARKISYGLGAVFSITLILGIFSSCSAMMWSVCSQFKAGGKNGNVIFAIGIAALSYVLSLFSFGRLVGVFYPLVGYIGLIFIVRVIYKGFKRK</sequence>
<feature type="transmembrane region" description="Helical" evidence="1">
    <location>
        <begin position="12"/>
        <end position="30"/>
    </location>
</feature>
<feature type="transmembrane region" description="Helical" evidence="1">
    <location>
        <begin position="268"/>
        <end position="295"/>
    </location>
</feature>
<feature type="transmembrane region" description="Helical" evidence="1">
    <location>
        <begin position="331"/>
        <end position="349"/>
    </location>
</feature>
<feature type="transmembrane region" description="Helical" evidence="1">
    <location>
        <begin position="122"/>
        <end position="139"/>
    </location>
</feature>
<evidence type="ECO:0008006" key="4">
    <source>
        <dbReference type="Google" id="ProtNLM"/>
    </source>
</evidence>
<feature type="transmembrane region" description="Helical" evidence="1">
    <location>
        <begin position="188"/>
        <end position="206"/>
    </location>
</feature>
<keyword evidence="1" id="KW-1133">Transmembrane helix</keyword>
<dbReference type="Proteomes" id="UP000515860">
    <property type="component" value="Chromosome"/>
</dbReference>
<dbReference type="EMBL" id="CP060635">
    <property type="protein sequence ID" value="QNM10276.1"/>
    <property type="molecule type" value="Genomic_DNA"/>
</dbReference>
<dbReference type="RefSeq" id="WP_249329627.1">
    <property type="nucleotide sequence ID" value="NZ_CP060635.1"/>
</dbReference>
<gene>
    <name evidence="2" type="ORF">H9Q79_08435</name>
</gene>
<feature type="transmembrane region" description="Helical" evidence="1">
    <location>
        <begin position="146"/>
        <end position="168"/>
    </location>
</feature>
<proteinExistence type="predicted"/>
<keyword evidence="3" id="KW-1185">Reference proteome</keyword>
<name>A0A7G9GHJ4_9FIRM</name>